<feature type="region of interest" description="Disordered" evidence="1">
    <location>
        <begin position="149"/>
        <end position="213"/>
    </location>
</feature>
<accession>A0A1X7TN08</accession>
<dbReference type="GO" id="GO:0007165">
    <property type="term" value="P:signal transduction"/>
    <property type="evidence" value="ECO:0007669"/>
    <property type="project" value="InterPro"/>
</dbReference>
<reference evidence="3" key="1">
    <citation type="submission" date="2017-05" db="UniProtKB">
        <authorList>
            <consortium name="EnsemblMetazoa"/>
        </authorList>
    </citation>
    <scope>IDENTIFICATION</scope>
</reference>
<evidence type="ECO:0000256" key="1">
    <source>
        <dbReference type="SAM" id="MobiDB-lite"/>
    </source>
</evidence>
<sequence length="474" mass="52908">MATKSRAKSSSPTPLTTNDYYDVLDRLKRCGFPQKRWYELGLRLGLHKDTLDAIERDYPGYASRCFSNCLSKWLSRKGATYGSLSDALKSMNENAAADKLDQESLAKKTLKAPPLKATKSRSFSLSGRPPPLSKMTRSLSLATEPMALETKPHQPPLTKQKSVELTLQKTPSRTQQPPSTALQPSLNNAQQSPPTPTLKPQQQEEKKDPLPSLPIEGSIEFITVKEMLADLVSLVDKFSESSQLKHIQSVINKEVPFLDSLTTKPIVIKLNGRWDKMTIKNFKSVLQYYFDPEIENLFSHISIKKGSVIITLLIPTSLSQSIIDTINNNRESMSRLGILEVAVDKKAFPIRKEDNNNFNASLLESVKAGDSFEVSMLLQLGADPNSKDERGKSAVEIANEEGHTQIKEEILAAGGGRRKSTAEIDEEEIEEKLSTERGQDYKWNEQKKDTVVPLKDPAFTKKMNKGYSIISIAQ</sequence>
<proteinExistence type="predicted"/>
<dbReference type="SUPFAM" id="SSF47986">
    <property type="entry name" value="DEATH domain"/>
    <property type="match status" value="1"/>
</dbReference>
<dbReference type="SUPFAM" id="SSF48403">
    <property type="entry name" value="Ankyrin repeat"/>
    <property type="match status" value="1"/>
</dbReference>
<dbReference type="Gene3D" id="1.10.533.10">
    <property type="entry name" value="Death Domain, Fas"/>
    <property type="match status" value="1"/>
</dbReference>
<protein>
    <recommendedName>
        <fullName evidence="2">Death domain-containing protein</fullName>
    </recommendedName>
</protein>
<dbReference type="AlphaFoldDB" id="A0A1X7TN08"/>
<organism evidence="3">
    <name type="scientific">Amphimedon queenslandica</name>
    <name type="common">Sponge</name>
    <dbReference type="NCBI Taxonomy" id="400682"/>
    <lineage>
        <taxon>Eukaryota</taxon>
        <taxon>Metazoa</taxon>
        <taxon>Porifera</taxon>
        <taxon>Demospongiae</taxon>
        <taxon>Heteroscleromorpha</taxon>
        <taxon>Haplosclerida</taxon>
        <taxon>Niphatidae</taxon>
        <taxon>Amphimedon</taxon>
    </lineage>
</organism>
<dbReference type="InterPro" id="IPR000488">
    <property type="entry name" value="Death_dom"/>
</dbReference>
<dbReference type="CDD" id="cd01670">
    <property type="entry name" value="Death"/>
    <property type="match status" value="1"/>
</dbReference>
<dbReference type="OrthoDB" id="10038298at2759"/>
<dbReference type="InParanoid" id="A0A1X7TN08"/>
<dbReference type="Gene3D" id="1.25.40.20">
    <property type="entry name" value="Ankyrin repeat-containing domain"/>
    <property type="match status" value="1"/>
</dbReference>
<evidence type="ECO:0000313" key="3">
    <source>
        <dbReference type="EnsemblMetazoa" id="Aqu2.1.16048_001"/>
    </source>
</evidence>
<name>A0A1X7TN08_AMPQE</name>
<feature type="region of interest" description="Disordered" evidence="1">
    <location>
        <begin position="99"/>
        <end position="135"/>
    </location>
</feature>
<dbReference type="Pfam" id="PF00531">
    <property type="entry name" value="Death"/>
    <property type="match status" value="1"/>
</dbReference>
<feature type="compositionally biased region" description="Polar residues" evidence="1">
    <location>
        <begin position="157"/>
        <end position="192"/>
    </location>
</feature>
<dbReference type="InterPro" id="IPR036770">
    <property type="entry name" value="Ankyrin_rpt-contain_sf"/>
</dbReference>
<dbReference type="PROSITE" id="PS50017">
    <property type="entry name" value="DEATH_DOMAIN"/>
    <property type="match status" value="1"/>
</dbReference>
<dbReference type="InterPro" id="IPR011029">
    <property type="entry name" value="DEATH-like_dom_sf"/>
</dbReference>
<feature type="compositionally biased region" description="Basic and acidic residues" evidence="1">
    <location>
        <begin position="431"/>
        <end position="441"/>
    </location>
</feature>
<evidence type="ECO:0000259" key="2">
    <source>
        <dbReference type="PROSITE" id="PS50017"/>
    </source>
</evidence>
<dbReference type="EnsemblMetazoa" id="Aqu2.1.16048_001">
    <property type="protein sequence ID" value="Aqu2.1.16048_001"/>
    <property type="gene ID" value="Aqu2.1.16048"/>
</dbReference>
<feature type="domain" description="Death" evidence="2">
    <location>
        <begin position="36"/>
        <end position="104"/>
    </location>
</feature>
<dbReference type="SMART" id="SM00005">
    <property type="entry name" value="DEATH"/>
    <property type="match status" value="1"/>
</dbReference>
<feature type="region of interest" description="Disordered" evidence="1">
    <location>
        <begin position="413"/>
        <end position="441"/>
    </location>
</feature>